<organism evidence="1 2">
    <name type="scientific">Streptomyces hokutonensis</name>
    <dbReference type="NCBI Taxonomy" id="1306990"/>
    <lineage>
        <taxon>Bacteria</taxon>
        <taxon>Bacillati</taxon>
        <taxon>Actinomycetota</taxon>
        <taxon>Actinomycetes</taxon>
        <taxon>Kitasatosporales</taxon>
        <taxon>Streptomycetaceae</taxon>
        <taxon>Streptomyces</taxon>
    </lineage>
</organism>
<dbReference type="EMBL" id="JBIAHM010000020">
    <property type="protein sequence ID" value="MFE9605615.1"/>
    <property type="molecule type" value="Genomic_DNA"/>
</dbReference>
<evidence type="ECO:0000313" key="1">
    <source>
        <dbReference type="EMBL" id="MFE9605615.1"/>
    </source>
</evidence>
<protein>
    <submittedName>
        <fullName evidence="1">Uncharacterized protein</fullName>
    </submittedName>
</protein>
<keyword evidence="2" id="KW-1185">Reference proteome</keyword>
<evidence type="ECO:0000313" key="2">
    <source>
        <dbReference type="Proteomes" id="UP001601303"/>
    </source>
</evidence>
<comment type="caution">
    <text evidence="1">The sequence shown here is derived from an EMBL/GenBank/DDBJ whole genome shotgun (WGS) entry which is preliminary data.</text>
</comment>
<accession>A0ABW6MLK4</accession>
<gene>
    <name evidence="1" type="ORF">ACFYNQ_44630</name>
</gene>
<name>A0ABW6MLK4_9ACTN</name>
<sequence length="82" mass="9044">MLDGLMAIQFKVLTVALPLWLIGATAAPRWLIPGTMLTGLAAPPAVRLAVRHQHAQQAHAERWWLRRRAAIVSATGTTIQQR</sequence>
<proteinExistence type="predicted"/>
<dbReference type="RefSeq" id="WP_388114368.1">
    <property type="nucleotide sequence ID" value="NZ_JBIAHM010000020.1"/>
</dbReference>
<reference evidence="1 2" key="1">
    <citation type="submission" date="2024-10" db="EMBL/GenBank/DDBJ databases">
        <title>The Natural Products Discovery Center: Release of the First 8490 Sequenced Strains for Exploring Actinobacteria Biosynthetic Diversity.</title>
        <authorList>
            <person name="Kalkreuter E."/>
            <person name="Kautsar S.A."/>
            <person name="Yang D."/>
            <person name="Bader C.D."/>
            <person name="Teijaro C.N."/>
            <person name="Fluegel L."/>
            <person name="Davis C.M."/>
            <person name="Simpson J.R."/>
            <person name="Lauterbach L."/>
            <person name="Steele A.D."/>
            <person name="Gui C."/>
            <person name="Meng S."/>
            <person name="Li G."/>
            <person name="Viehrig K."/>
            <person name="Ye F."/>
            <person name="Su P."/>
            <person name="Kiefer A.F."/>
            <person name="Nichols A."/>
            <person name="Cepeda A.J."/>
            <person name="Yan W."/>
            <person name="Fan B."/>
            <person name="Jiang Y."/>
            <person name="Adhikari A."/>
            <person name="Zheng C.-J."/>
            <person name="Schuster L."/>
            <person name="Cowan T.M."/>
            <person name="Smanski M.J."/>
            <person name="Chevrette M.G."/>
            <person name="De Carvalho L.P.S."/>
            <person name="Shen B."/>
        </authorList>
    </citation>
    <scope>NUCLEOTIDE SEQUENCE [LARGE SCALE GENOMIC DNA]</scope>
    <source>
        <strain evidence="1 2">NPDC006488</strain>
    </source>
</reference>
<dbReference type="Proteomes" id="UP001601303">
    <property type="component" value="Unassembled WGS sequence"/>
</dbReference>